<dbReference type="Gene3D" id="3.40.50.300">
    <property type="entry name" value="P-loop containing nucleotide triphosphate hydrolases"/>
    <property type="match status" value="1"/>
</dbReference>
<dbReference type="AlphaFoldDB" id="A0AA39RA68"/>
<dbReference type="SMART" id="SM00248">
    <property type="entry name" value="ANK"/>
    <property type="match status" value="9"/>
</dbReference>
<reference evidence="5" key="1">
    <citation type="submission" date="2023-03" db="EMBL/GenBank/DDBJ databases">
        <title>Complete genome of Cladonia borealis.</title>
        <authorList>
            <person name="Park H."/>
        </authorList>
    </citation>
    <scope>NUCLEOTIDE SEQUENCE</scope>
    <source>
        <strain evidence="5">ANT050790</strain>
    </source>
</reference>
<feature type="repeat" description="ANK" evidence="2">
    <location>
        <begin position="921"/>
        <end position="953"/>
    </location>
</feature>
<dbReference type="PROSITE" id="PS50837">
    <property type="entry name" value="NACHT"/>
    <property type="match status" value="1"/>
</dbReference>
<proteinExistence type="predicted"/>
<name>A0AA39RA68_9LECA</name>
<keyword evidence="6" id="KW-1185">Reference proteome</keyword>
<dbReference type="Pfam" id="PF00023">
    <property type="entry name" value="Ank"/>
    <property type="match status" value="1"/>
</dbReference>
<dbReference type="InterPro" id="IPR002110">
    <property type="entry name" value="Ankyrin_rpt"/>
</dbReference>
<dbReference type="SUPFAM" id="SSF48403">
    <property type="entry name" value="Ankyrin repeat"/>
    <property type="match status" value="1"/>
</dbReference>
<feature type="repeat" description="ANK" evidence="2">
    <location>
        <begin position="788"/>
        <end position="821"/>
    </location>
</feature>
<keyword evidence="2" id="KW-0040">ANK repeat</keyword>
<dbReference type="PANTHER" id="PTHR10039:SF15">
    <property type="entry name" value="NACHT DOMAIN-CONTAINING PROTEIN"/>
    <property type="match status" value="1"/>
</dbReference>
<feature type="repeat" description="ANK" evidence="2">
    <location>
        <begin position="822"/>
        <end position="854"/>
    </location>
</feature>
<dbReference type="EMBL" id="JAFEKC020000002">
    <property type="protein sequence ID" value="KAK0516188.1"/>
    <property type="molecule type" value="Genomic_DNA"/>
</dbReference>
<feature type="repeat" description="ANK" evidence="2">
    <location>
        <begin position="755"/>
        <end position="787"/>
    </location>
</feature>
<evidence type="ECO:0000313" key="5">
    <source>
        <dbReference type="EMBL" id="KAK0516188.1"/>
    </source>
</evidence>
<dbReference type="SUPFAM" id="SSF52540">
    <property type="entry name" value="P-loop containing nucleoside triphosphate hydrolases"/>
    <property type="match status" value="1"/>
</dbReference>
<feature type="region of interest" description="Disordered" evidence="3">
    <location>
        <begin position="1187"/>
        <end position="1219"/>
    </location>
</feature>
<dbReference type="InterPro" id="IPR056884">
    <property type="entry name" value="NPHP3-like_N"/>
</dbReference>
<feature type="domain" description="NACHT" evidence="4">
    <location>
        <begin position="241"/>
        <end position="384"/>
    </location>
</feature>
<organism evidence="5 6">
    <name type="scientific">Cladonia borealis</name>
    <dbReference type="NCBI Taxonomy" id="184061"/>
    <lineage>
        <taxon>Eukaryota</taxon>
        <taxon>Fungi</taxon>
        <taxon>Dikarya</taxon>
        <taxon>Ascomycota</taxon>
        <taxon>Pezizomycotina</taxon>
        <taxon>Lecanoromycetes</taxon>
        <taxon>OSLEUM clade</taxon>
        <taxon>Lecanoromycetidae</taxon>
        <taxon>Lecanorales</taxon>
        <taxon>Lecanorineae</taxon>
        <taxon>Cladoniaceae</taxon>
        <taxon>Cladonia</taxon>
    </lineage>
</organism>
<dbReference type="PROSITE" id="PS50297">
    <property type="entry name" value="ANK_REP_REGION"/>
    <property type="match status" value="5"/>
</dbReference>
<evidence type="ECO:0000256" key="3">
    <source>
        <dbReference type="SAM" id="MobiDB-lite"/>
    </source>
</evidence>
<dbReference type="Pfam" id="PF12796">
    <property type="entry name" value="Ank_2"/>
    <property type="match status" value="2"/>
</dbReference>
<dbReference type="PRINTS" id="PR01415">
    <property type="entry name" value="ANKYRIN"/>
</dbReference>
<dbReference type="Pfam" id="PF22939">
    <property type="entry name" value="WHD_GPIID"/>
    <property type="match status" value="1"/>
</dbReference>
<evidence type="ECO:0000256" key="2">
    <source>
        <dbReference type="PROSITE-ProRule" id="PRU00023"/>
    </source>
</evidence>
<comment type="caution">
    <text evidence="5">The sequence shown here is derived from an EMBL/GenBank/DDBJ whole genome shotgun (WGS) entry which is preliminary data.</text>
</comment>
<protein>
    <recommendedName>
        <fullName evidence="4">NACHT domain-containing protein</fullName>
    </recommendedName>
</protein>
<dbReference type="PROSITE" id="PS50088">
    <property type="entry name" value="ANK_REPEAT"/>
    <property type="match status" value="7"/>
</dbReference>
<evidence type="ECO:0000256" key="1">
    <source>
        <dbReference type="ARBA" id="ARBA00022737"/>
    </source>
</evidence>
<feature type="repeat" description="ANK" evidence="2">
    <location>
        <begin position="725"/>
        <end position="754"/>
    </location>
</feature>
<dbReference type="InterPro" id="IPR036770">
    <property type="entry name" value="Ankyrin_rpt-contain_sf"/>
</dbReference>
<evidence type="ECO:0000259" key="4">
    <source>
        <dbReference type="PROSITE" id="PS50837"/>
    </source>
</evidence>
<keyword evidence="1" id="KW-0677">Repeat</keyword>
<sequence length="1280" mass="144306">MDPLSMAASIAGLVTLAGATLSMTRTYILEAKHGQETAQEFLQELNVLQFNLARLDAFLRSEGEAVGFFDDTSVLVSSTRSCRIKLTALHDKLVEGSKERRLSLHTFGWPLKVKEHRQMIVDLRAFVHWIQFALTINGCTLLAKTSTDVLDVLRKQVESFQLLQKVDDRTQSIERSQWEQSQALERSRASEERNKILDWISTLKHQQKHHDICRPRVRGTGDWLLHEANFAKWVKYSQRDNVLWCQGIQGSGKTILASIVVDYIKDRCPNRNVGIAYFYLNYQDGRKQTAELILASLLRQITESRPDIPKPISELFKRIESQHRQLQQQDLEQAILISCADLERTFIVIDALDECDNEYRKDLLRSLAALQKIPSVTIFLTSRPHVGQEVIRKLGNPLQIEIGATDADLRTYLSSKIDDSDNVDVIDEDFKEEIIVKVIQAAHRMFLLAALQIRSVLNKTSAGDMDEALEHLPRDLDDAFAKTLQRIQSQPDGQDTLGMATIMWIAHARRPLHVTELSEALAIKPGSTSLKPRFRPSQKRMVDCCMGLVTVDEKSSVIRLVHFSVQEYLHQYQEGLFAQSETTIAEACITYLLFEPFAGGPRRKEAEIVEMISKKRLFDKLALTFLQAEAQRGCSLQILHYSAHLREEYWNDEESRSCNGLHLAAMFGLEELGRQLLNANKIRVDDATKMGTTALIKAAAGGHKQFTGMLLGMHADRTKENWYGTALHCAAEAGQVTTILTLLETGLGVDIRDRRGRTSLHCATVSGHPSAIQSLLEHGAAVNTTCNKNYTPLRYAVVWEQPLEIVRMLLEHGADTESRSSHDVTPLHDSAVMNAVDTALLLLEYNADVDAEDEYGGTPLHFAAERNHATMVQLLIDHEARINAKTHEGVTALYLAAGNGGQETVEVLLRNGADTEVGDDEGITPIDVAIREYHQTVVQSLIAAGARMHQGSNFAAQFEIPREKDATEVGLQPLPVNQASEHQDLCKEEAESKNTKSQIMASEHLQHAEIGARASKTSTTRSLHRPSRLANAYKTHAISSRSRIFQLLREEPERVMELKTQEKQPCSKLRDDDQRYHDMEFPGGVKDGEIKENKAHRRDDLRAFHANRSTFACQSPECHFKSTVEDVYKQHMERVHGWTHINANPLDDLYSPETTTSSHSLTQVDDNEELGSIAHLLGDMKIDNKYHGHSSRARQHPPLLRDTQECENSHSSPRQVPNSVPAVVVGSSYNYSRPAMQTVRDLKRDHLQGLHDMKDITKADGFKIEALKWLEREELRRSLD</sequence>
<feature type="repeat" description="ANK" evidence="2">
    <location>
        <begin position="888"/>
        <end position="920"/>
    </location>
</feature>
<dbReference type="Proteomes" id="UP001166286">
    <property type="component" value="Unassembled WGS sequence"/>
</dbReference>
<accession>A0AA39RA68</accession>
<dbReference type="InterPro" id="IPR007111">
    <property type="entry name" value="NACHT_NTPase"/>
</dbReference>
<dbReference type="InterPro" id="IPR054471">
    <property type="entry name" value="GPIID_WHD"/>
</dbReference>
<dbReference type="InterPro" id="IPR027417">
    <property type="entry name" value="P-loop_NTPase"/>
</dbReference>
<dbReference type="Gene3D" id="1.25.40.20">
    <property type="entry name" value="Ankyrin repeat-containing domain"/>
    <property type="match status" value="1"/>
</dbReference>
<feature type="compositionally biased region" description="Polar residues" evidence="3">
    <location>
        <begin position="1209"/>
        <end position="1218"/>
    </location>
</feature>
<dbReference type="PANTHER" id="PTHR10039">
    <property type="entry name" value="AMELOGENIN"/>
    <property type="match status" value="1"/>
</dbReference>
<feature type="repeat" description="ANK" evidence="2">
    <location>
        <begin position="855"/>
        <end position="887"/>
    </location>
</feature>
<dbReference type="Pfam" id="PF24883">
    <property type="entry name" value="NPHP3_N"/>
    <property type="match status" value="1"/>
</dbReference>
<evidence type="ECO:0000313" key="6">
    <source>
        <dbReference type="Proteomes" id="UP001166286"/>
    </source>
</evidence>
<gene>
    <name evidence="5" type="ORF">JMJ35_000791</name>
</gene>